<proteinExistence type="predicted"/>
<dbReference type="OrthoDB" id="10359060at2759"/>
<dbReference type="AlphaFoldDB" id="A0A7J9GZU7"/>
<protein>
    <submittedName>
        <fullName evidence="2">Uncharacterized protein</fullName>
    </submittedName>
</protein>
<accession>A0A7J9GZU7</accession>
<dbReference type="Proteomes" id="UP000593560">
    <property type="component" value="Unassembled WGS sequence"/>
</dbReference>
<evidence type="ECO:0000256" key="1">
    <source>
        <dbReference type="SAM" id="MobiDB-lite"/>
    </source>
</evidence>
<gene>
    <name evidence="2" type="ORF">Gohar_013293</name>
</gene>
<sequence>MHPLEQSERFDLGISGYEEKG</sequence>
<feature type="region of interest" description="Disordered" evidence="1">
    <location>
        <begin position="1"/>
        <end position="21"/>
    </location>
</feature>
<reference evidence="2 3" key="1">
    <citation type="journal article" date="2019" name="Genome Biol. Evol.">
        <title>Insights into the evolution of the New World diploid cottons (Gossypium, subgenus Houzingenia) based on genome sequencing.</title>
        <authorList>
            <person name="Grover C.E."/>
            <person name="Arick M.A. 2nd"/>
            <person name="Thrash A."/>
            <person name="Conover J.L."/>
            <person name="Sanders W.S."/>
            <person name="Peterson D.G."/>
            <person name="Frelichowski J.E."/>
            <person name="Scheffler J.A."/>
            <person name="Scheffler B.E."/>
            <person name="Wendel J.F."/>
        </authorList>
    </citation>
    <scope>NUCLEOTIDE SEQUENCE [LARGE SCALE GENOMIC DNA]</scope>
    <source>
        <strain evidence="2">0</strain>
        <tissue evidence="2">Leaf</tissue>
    </source>
</reference>
<dbReference type="EMBL" id="JABFAD010000007">
    <property type="protein sequence ID" value="MBA0803042.1"/>
    <property type="molecule type" value="Genomic_DNA"/>
</dbReference>
<comment type="caution">
    <text evidence="2">The sequence shown here is derived from an EMBL/GenBank/DDBJ whole genome shotgun (WGS) entry which is preliminary data.</text>
</comment>
<evidence type="ECO:0000313" key="3">
    <source>
        <dbReference type="Proteomes" id="UP000593560"/>
    </source>
</evidence>
<organism evidence="2 3">
    <name type="scientific">Gossypium harknessii</name>
    <dbReference type="NCBI Taxonomy" id="34285"/>
    <lineage>
        <taxon>Eukaryota</taxon>
        <taxon>Viridiplantae</taxon>
        <taxon>Streptophyta</taxon>
        <taxon>Embryophyta</taxon>
        <taxon>Tracheophyta</taxon>
        <taxon>Spermatophyta</taxon>
        <taxon>Magnoliopsida</taxon>
        <taxon>eudicotyledons</taxon>
        <taxon>Gunneridae</taxon>
        <taxon>Pentapetalae</taxon>
        <taxon>rosids</taxon>
        <taxon>malvids</taxon>
        <taxon>Malvales</taxon>
        <taxon>Malvaceae</taxon>
        <taxon>Malvoideae</taxon>
        <taxon>Gossypium</taxon>
    </lineage>
</organism>
<evidence type="ECO:0000313" key="2">
    <source>
        <dbReference type="EMBL" id="MBA0803042.1"/>
    </source>
</evidence>
<name>A0A7J9GZU7_9ROSI</name>
<keyword evidence="3" id="KW-1185">Reference proteome</keyword>